<dbReference type="STRING" id="595494.Tola_0706"/>
<dbReference type="KEGG" id="tau:Tola_0706"/>
<reference evidence="1 2" key="2">
    <citation type="journal article" date="2011" name="Stand. Genomic Sci.">
        <title>Complete genome sequence of Tolumonas auensis type strain (TA 4).</title>
        <authorList>
            <person name="Chertkov O."/>
            <person name="Copeland A."/>
            <person name="Lucas S."/>
            <person name="Lapidus A."/>
            <person name="Berry K.W."/>
            <person name="Detter J.C."/>
            <person name="Del Rio T.G."/>
            <person name="Hammon N."/>
            <person name="Dalin E."/>
            <person name="Tice H."/>
            <person name="Pitluck S."/>
            <person name="Richardson P."/>
            <person name="Bruce D."/>
            <person name="Goodwin L."/>
            <person name="Han C."/>
            <person name="Tapia R."/>
            <person name="Saunders E."/>
            <person name="Schmutz J."/>
            <person name="Brettin T."/>
            <person name="Larimer F."/>
            <person name="Land M."/>
            <person name="Hauser L."/>
            <person name="Spring S."/>
            <person name="Rohde M."/>
            <person name="Kyrpides N.C."/>
            <person name="Ivanova N."/>
            <person name="Goker M."/>
            <person name="Beller H.R."/>
            <person name="Klenk H.P."/>
            <person name="Woyke T."/>
        </authorList>
    </citation>
    <scope>NUCLEOTIDE SEQUENCE [LARGE SCALE GENOMIC DNA]</scope>
    <source>
        <strain evidence="2">DSM 9187 / TA4</strain>
    </source>
</reference>
<dbReference type="AlphaFoldDB" id="C4LBA0"/>
<accession>C4LBA0</accession>
<organism evidence="1 2">
    <name type="scientific">Tolumonas auensis (strain DSM 9187 / NBRC 110442 / TA 4)</name>
    <dbReference type="NCBI Taxonomy" id="595494"/>
    <lineage>
        <taxon>Bacteria</taxon>
        <taxon>Pseudomonadati</taxon>
        <taxon>Pseudomonadota</taxon>
        <taxon>Gammaproteobacteria</taxon>
        <taxon>Aeromonadales</taxon>
        <taxon>Aeromonadaceae</taxon>
        <taxon>Tolumonas</taxon>
    </lineage>
</organism>
<evidence type="ECO:0000313" key="1">
    <source>
        <dbReference type="EMBL" id="ACQ92335.1"/>
    </source>
</evidence>
<dbReference type="Proteomes" id="UP000009073">
    <property type="component" value="Chromosome"/>
</dbReference>
<protein>
    <submittedName>
        <fullName evidence="1">Uncharacterized protein</fullName>
    </submittedName>
</protein>
<evidence type="ECO:0000313" key="2">
    <source>
        <dbReference type="Proteomes" id="UP000009073"/>
    </source>
</evidence>
<sequence length="116" mass="13536">MKLNNIEKLFISTLFNSNKKLDPFTIFKRMKVSFPEYTKTYNNLIEKQLIEESNDKISLSKKGMDAALINANALSRHWRDTPKKYLIDKPSSADPYIPNINLLDKFNFPTAKKHIE</sequence>
<dbReference type="HOGENOM" id="CLU_2117130_0_0_6"/>
<keyword evidence="2" id="KW-1185">Reference proteome</keyword>
<reference evidence="2" key="1">
    <citation type="submission" date="2009-05" db="EMBL/GenBank/DDBJ databases">
        <title>Complete sequence of Tolumonas auensis DSM 9187.</title>
        <authorList>
            <consortium name="US DOE Joint Genome Institute"/>
            <person name="Lucas S."/>
            <person name="Copeland A."/>
            <person name="Lapidus A."/>
            <person name="Glavina del Rio T."/>
            <person name="Tice H."/>
            <person name="Bruce D."/>
            <person name="Goodwin L."/>
            <person name="Pitluck S."/>
            <person name="Chertkov O."/>
            <person name="Brettin T."/>
            <person name="Detter J.C."/>
            <person name="Han C."/>
            <person name="Larimer F."/>
            <person name="Land M."/>
            <person name="Hauser L."/>
            <person name="Kyrpides N."/>
            <person name="Mikhailova N."/>
            <person name="Spring S."/>
            <person name="Beller H."/>
        </authorList>
    </citation>
    <scope>NUCLEOTIDE SEQUENCE [LARGE SCALE GENOMIC DNA]</scope>
    <source>
        <strain evidence="2">DSM 9187 / TA4</strain>
    </source>
</reference>
<dbReference type="OrthoDB" id="7066669at2"/>
<dbReference type="RefSeq" id="WP_012728934.1">
    <property type="nucleotide sequence ID" value="NC_012691.1"/>
</dbReference>
<proteinExistence type="predicted"/>
<name>C4LBA0_TOLAT</name>
<dbReference type="EMBL" id="CP001616">
    <property type="protein sequence ID" value="ACQ92335.1"/>
    <property type="molecule type" value="Genomic_DNA"/>
</dbReference>
<gene>
    <name evidence="1" type="ordered locus">Tola_0706</name>
</gene>